<accession>A0A1H2JDL3</accession>
<proteinExistence type="predicted"/>
<dbReference type="STRING" id="158898.SAMN04488548_1342012"/>
<reference evidence="2 3" key="1">
    <citation type="submission" date="2016-10" db="EMBL/GenBank/DDBJ databases">
        <authorList>
            <person name="de Groot N.N."/>
        </authorList>
    </citation>
    <scope>NUCLEOTIDE SEQUENCE [LARGE SCALE GENOMIC DNA]</scope>
    <source>
        <strain evidence="2 3">DSM 44215</strain>
    </source>
</reference>
<keyword evidence="1" id="KW-0812">Transmembrane</keyword>
<feature type="transmembrane region" description="Helical" evidence="1">
    <location>
        <begin position="49"/>
        <end position="68"/>
    </location>
</feature>
<evidence type="ECO:0000256" key="1">
    <source>
        <dbReference type="SAM" id="Phobius"/>
    </source>
</evidence>
<dbReference type="AlphaFoldDB" id="A0A1H2JDL3"/>
<keyword evidence="1" id="KW-1133">Transmembrane helix</keyword>
<name>A0A1H2JDL3_9ACTN</name>
<feature type="transmembrane region" description="Helical" evidence="1">
    <location>
        <begin position="105"/>
        <end position="127"/>
    </location>
</feature>
<dbReference type="EMBL" id="FNLM01000034">
    <property type="protein sequence ID" value="SDU54483.1"/>
    <property type="molecule type" value="Genomic_DNA"/>
</dbReference>
<gene>
    <name evidence="2" type="ORF">SAMN04488548_1342012</name>
</gene>
<evidence type="ECO:0000313" key="2">
    <source>
        <dbReference type="EMBL" id="SDU54483.1"/>
    </source>
</evidence>
<organism evidence="2 3">
    <name type="scientific">Gordonia westfalica</name>
    <dbReference type="NCBI Taxonomy" id="158898"/>
    <lineage>
        <taxon>Bacteria</taxon>
        <taxon>Bacillati</taxon>
        <taxon>Actinomycetota</taxon>
        <taxon>Actinomycetes</taxon>
        <taxon>Mycobacteriales</taxon>
        <taxon>Gordoniaceae</taxon>
        <taxon>Gordonia</taxon>
    </lineage>
</organism>
<protein>
    <submittedName>
        <fullName evidence="2">Uncharacterized protein</fullName>
    </submittedName>
</protein>
<sequence length="189" mass="18914">MRTSGYDAAVNPAQQTVNRLRGCAVGALSASTGIAAHGMAGGAVPGTSSLLMMVAACAVLGGTIGTTLRRPAGWFTTLALLGIGQLIAHLSSTTLADASAHGHHGVAAVTPTMAAVHLGATVVGAVAIRVGEAAIPALLTAIVAALRPVLDPPTSKAPRLDRLFPVPDARRSIRAVAALDTRGPPLMVR</sequence>
<feature type="transmembrane region" description="Helical" evidence="1">
    <location>
        <begin position="74"/>
        <end position="93"/>
    </location>
</feature>
<dbReference type="Proteomes" id="UP000183180">
    <property type="component" value="Unassembled WGS sequence"/>
</dbReference>
<keyword evidence="1" id="KW-0472">Membrane</keyword>
<evidence type="ECO:0000313" key="3">
    <source>
        <dbReference type="Proteomes" id="UP000183180"/>
    </source>
</evidence>
<dbReference type="OrthoDB" id="4381828at2"/>